<protein>
    <submittedName>
        <fullName evidence="2">CLUMA_CG008825, isoform A</fullName>
    </submittedName>
</protein>
<sequence length="59" mass="6971">MTLESFLVLMIVAGCRQQKIIPKIYDRNQFILFYDLLPTVKEFLEMDLPSHYLCCDSNL</sequence>
<gene>
    <name evidence="2" type="ORF">CLUMA_CG008825</name>
</gene>
<name>A0A1J1I637_9DIPT</name>
<evidence type="ECO:0000256" key="1">
    <source>
        <dbReference type="SAM" id="SignalP"/>
    </source>
</evidence>
<dbReference type="Proteomes" id="UP000183832">
    <property type="component" value="Unassembled WGS sequence"/>
</dbReference>
<keyword evidence="3" id="KW-1185">Reference proteome</keyword>
<evidence type="ECO:0000313" key="2">
    <source>
        <dbReference type="EMBL" id="CRK95194.1"/>
    </source>
</evidence>
<dbReference type="EMBL" id="CVRI01000041">
    <property type="protein sequence ID" value="CRK95194.1"/>
    <property type="molecule type" value="Genomic_DNA"/>
</dbReference>
<accession>A0A1J1I637</accession>
<proteinExistence type="predicted"/>
<evidence type="ECO:0000313" key="3">
    <source>
        <dbReference type="Proteomes" id="UP000183832"/>
    </source>
</evidence>
<reference evidence="2 3" key="1">
    <citation type="submission" date="2015-04" db="EMBL/GenBank/DDBJ databases">
        <authorList>
            <person name="Syromyatnikov M.Y."/>
            <person name="Popov V.N."/>
        </authorList>
    </citation>
    <scope>NUCLEOTIDE SEQUENCE [LARGE SCALE GENOMIC DNA]</scope>
</reference>
<feature type="chain" id="PRO_5012339698" evidence="1">
    <location>
        <begin position="18"/>
        <end position="59"/>
    </location>
</feature>
<dbReference type="AlphaFoldDB" id="A0A1J1I637"/>
<organism evidence="2 3">
    <name type="scientific">Clunio marinus</name>
    <dbReference type="NCBI Taxonomy" id="568069"/>
    <lineage>
        <taxon>Eukaryota</taxon>
        <taxon>Metazoa</taxon>
        <taxon>Ecdysozoa</taxon>
        <taxon>Arthropoda</taxon>
        <taxon>Hexapoda</taxon>
        <taxon>Insecta</taxon>
        <taxon>Pterygota</taxon>
        <taxon>Neoptera</taxon>
        <taxon>Endopterygota</taxon>
        <taxon>Diptera</taxon>
        <taxon>Nematocera</taxon>
        <taxon>Chironomoidea</taxon>
        <taxon>Chironomidae</taxon>
        <taxon>Clunio</taxon>
    </lineage>
</organism>
<feature type="signal peptide" evidence="1">
    <location>
        <begin position="1"/>
        <end position="17"/>
    </location>
</feature>
<keyword evidence="1" id="KW-0732">Signal</keyword>